<dbReference type="InterPro" id="IPR018511">
    <property type="entry name" value="Hemolysin-typ_Ca-bd_CS"/>
</dbReference>
<dbReference type="Proteomes" id="UP000478183">
    <property type="component" value="Unassembled WGS sequence"/>
</dbReference>
<evidence type="ECO:0008006" key="5">
    <source>
        <dbReference type="Google" id="ProtNLM"/>
    </source>
</evidence>
<dbReference type="Gene3D" id="2.150.10.10">
    <property type="entry name" value="Serralysin-like metalloprotease, C-terminal"/>
    <property type="match status" value="2"/>
</dbReference>
<comment type="caution">
    <text evidence="3">The sequence shown here is derived from an EMBL/GenBank/DDBJ whole genome shotgun (WGS) entry which is preliminary data.</text>
</comment>
<dbReference type="PANTHER" id="PTHR38340">
    <property type="entry name" value="S-LAYER PROTEIN"/>
    <property type="match status" value="1"/>
</dbReference>
<gene>
    <name evidence="3" type="ORF">GL286_00980</name>
</gene>
<dbReference type="SUPFAM" id="SSF51120">
    <property type="entry name" value="beta-Roll"/>
    <property type="match status" value="1"/>
</dbReference>
<keyword evidence="2" id="KW-0964">Secreted</keyword>
<evidence type="ECO:0000313" key="3">
    <source>
        <dbReference type="EMBL" id="MTH76297.1"/>
    </source>
</evidence>
<dbReference type="InterPro" id="IPR001343">
    <property type="entry name" value="Hemolysn_Ca-bd"/>
</dbReference>
<evidence type="ECO:0000313" key="4">
    <source>
        <dbReference type="Proteomes" id="UP000478183"/>
    </source>
</evidence>
<dbReference type="InterPro" id="IPR011049">
    <property type="entry name" value="Serralysin-like_metalloprot_C"/>
</dbReference>
<organism evidence="3 4">
    <name type="scientific">Paracoccus aestuariivivens</name>
    <dbReference type="NCBI Taxonomy" id="1820333"/>
    <lineage>
        <taxon>Bacteria</taxon>
        <taxon>Pseudomonadati</taxon>
        <taxon>Pseudomonadota</taxon>
        <taxon>Alphaproteobacteria</taxon>
        <taxon>Rhodobacterales</taxon>
        <taxon>Paracoccaceae</taxon>
        <taxon>Paracoccus</taxon>
    </lineage>
</organism>
<reference evidence="3 4" key="1">
    <citation type="submission" date="2019-11" db="EMBL/GenBank/DDBJ databases">
        <authorList>
            <person name="Dong K."/>
        </authorList>
    </citation>
    <scope>NUCLEOTIDE SEQUENCE [LARGE SCALE GENOMIC DNA]</scope>
    <source>
        <strain evidence="3 4">NBRC 111993</strain>
    </source>
</reference>
<comment type="subcellular location">
    <subcellularLocation>
        <location evidence="1">Secreted</location>
    </subcellularLocation>
</comment>
<evidence type="ECO:0000256" key="2">
    <source>
        <dbReference type="ARBA" id="ARBA00022525"/>
    </source>
</evidence>
<keyword evidence="4" id="KW-1185">Reference proteome</keyword>
<dbReference type="Pfam" id="PF00353">
    <property type="entry name" value="HemolysinCabind"/>
    <property type="match status" value="2"/>
</dbReference>
<name>A0A6L6J6P2_9RHOB</name>
<dbReference type="InterPro" id="IPR050557">
    <property type="entry name" value="RTX_toxin/Mannuronan_C5-epim"/>
</dbReference>
<dbReference type="PROSITE" id="PS00330">
    <property type="entry name" value="HEMOLYSIN_CALCIUM"/>
    <property type="match status" value="2"/>
</dbReference>
<protein>
    <recommendedName>
        <fullName evidence="5">Calcium-binding protein</fullName>
    </recommendedName>
</protein>
<dbReference type="OrthoDB" id="7876310at2"/>
<dbReference type="PANTHER" id="PTHR38340:SF1">
    <property type="entry name" value="S-LAYER PROTEIN"/>
    <property type="match status" value="1"/>
</dbReference>
<dbReference type="GO" id="GO:0005576">
    <property type="term" value="C:extracellular region"/>
    <property type="evidence" value="ECO:0007669"/>
    <property type="project" value="UniProtKB-SubCell"/>
</dbReference>
<dbReference type="GO" id="GO:0005509">
    <property type="term" value="F:calcium ion binding"/>
    <property type="evidence" value="ECO:0007669"/>
    <property type="project" value="InterPro"/>
</dbReference>
<sequence>MILSEVKCMPYIPTGTSLEDDILTANGSDFHTTTFLYGLTYTIGMLGNSSGDGTLLDPYLLMTPPEGAVVYNDDAGIGLNALITYRAITTGTHSLEATSFDGGTGSYTISISAGLGTQNGDVVRGSQFADMVNGLGGNDQIAGLGGNDRISGASGNDTLGGGNGADTLLGGENSDVLIGNTGNDVLHGGNHNDVIYGGPGADILGGGFGADRFVFQLAEHSTAGSVDRIVASEGAIAMQGVGAVGGDVIDLQQIDANTTVSGNQAFVFTGGGFDSGQRSAGRVWLEEYGGRTLLRGNTDADAQAEISIWIEDGNVAWNRYYAGDFVL</sequence>
<evidence type="ECO:0000256" key="1">
    <source>
        <dbReference type="ARBA" id="ARBA00004613"/>
    </source>
</evidence>
<dbReference type="PRINTS" id="PR00313">
    <property type="entry name" value="CABNDNGRPT"/>
</dbReference>
<dbReference type="AlphaFoldDB" id="A0A6L6J6P2"/>
<proteinExistence type="predicted"/>
<accession>A0A6L6J6P2</accession>
<dbReference type="EMBL" id="WMIE01000001">
    <property type="protein sequence ID" value="MTH76297.1"/>
    <property type="molecule type" value="Genomic_DNA"/>
</dbReference>